<dbReference type="Proteomes" id="UP001165063">
    <property type="component" value="Unassembled WGS sequence"/>
</dbReference>
<keyword evidence="3" id="KW-1185">Reference proteome</keyword>
<sequence>MTINLQPQHPPQHPATSSNIHINHDQTFKPPIQLSRFHAYMQIAVHPTTNNQQPTAGAPGGTSNPIQFCSFSTSTSTSSSSSMFHAHIYNITDLE</sequence>
<dbReference type="AlphaFoldDB" id="A0A9W6SZE9"/>
<evidence type="ECO:0000313" key="3">
    <source>
        <dbReference type="Proteomes" id="UP001165063"/>
    </source>
</evidence>
<protein>
    <submittedName>
        <fullName evidence="2">Unnamed protein product</fullName>
    </submittedName>
</protein>
<evidence type="ECO:0000256" key="1">
    <source>
        <dbReference type="SAM" id="MobiDB-lite"/>
    </source>
</evidence>
<gene>
    <name evidence="2" type="ORF">Amon01_000912600</name>
</gene>
<feature type="compositionally biased region" description="Polar residues" evidence="1">
    <location>
        <begin position="47"/>
        <end position="66"/>
    </location>
</feature>
<reference evidence="2" key="1">
    <citation type="submission" date="2023-04" db="EMBL/GenBank/DDBJ databases">
        <title>Ambrosiozyma monospora NBRC 1965.</title>
        <authorList>
            <person name="Ichikawa N."/>
            <person name="Sato H."/>
            <person name="Tonouchi N."/>
        </authorList>
    </citation>
    <scope>NUCLEOTIDE SEQUENCE</scope>
    <source>
        <strain evidence="2">NBRC 1965</strain>
    </source>
</reference>
<evidence type="ECO:0000313" key="2">
    <source>
        <dbReference type="EMBL" id="GME69949.1"/>
    </source>
</evidence>
<feature type="region of interest" description="Disordered" evidence="1">
    <location>
        <begin position="1"/>
        <end position="23"/>
    </location>
</feature>
<dbReference type="EMBL" id="BSXU01009860">
    <property type="protein sequence ID" value="GME69949.1"/>
    <property type="molecule type" value="Genomic_DNA"/>
</dbReference>
<name>A0A9W6SZE9_AMBMO</name>
<accession>A0A9W6SZE9</accession>
<proteinExistence type="predicted"/>
<feature type="region of interest" description="Disordered" evidence="1">
    <location>
        <begin position="46"/>
        <end position="66"/>
    </location>
</feature>
<comment type="caution">
    <text evidence="2">The sequence shown here is derived from an EMBL/GenBank/DDBJ whole genome shotgun (WGS) entry which is preliminary data.</text>
</comment>
<organism evidence="2 3">
    <name type="scientific">Ambrosiozyma monospora</name>
    <name type="common">Yeast</name>
    <name type="synonym">Endomycopsis monosporus</name>
    <dbReference type="NCBI Taxonomy" id="43982"/>
    <lineage>
        <taxon>Eukaryota</taxon>
        <taxon>Fungi</taxon>
        <taxon>Dikarya</taxon>
        <taxon>Ascomycota</taxon>
        <taxon>Saccharomycotina</taxon>
        <taxon>Pichiomycetes</taxon>
        <taxon>Pichiales</taxon>
        <taxon>Pichiaceae</taxon>
        <taxon>Ambrosiozyma</taxon>
    </lineage>
</organism>